<dbReference type="PROSITE" id="PS01162">
    <property type="entry name" value="QOR_ZETA_CRYSTAL"/>
    <property type="match status" value="1"/>
</dbReference>
<dbReference type="PANTHER" id="PTHR48106">
    <property type="entry name" value="QUINONE OXIDOREDUCTASE PIG3-RELATED"/>
    <property type="match status" value="1"/>
</dbReference>
<dbReference type="Gene3D" id="3.90.180.10">
    <property type="entry name" value="Medium-chain alcohol dehydrogenases, catalytic domain"/>
    <property type="match status" value="1"/>
</dbReference>
<dbReference type="SUPFAM" id="SSF51735">
    <property type="entry name" value="NAD(P)-binding Rossmann-fold domains"/>
    <property type="match status" value="1"/>
</dbReference>
<comment type="caution">
    <text evidence="4">The sequence shown here is derived from an EMBL/GenBank/DDBJ whole genome shotgun (WGS) entry which is preliminary data.</text>
</comment>
<dbReference type="InterPro" id="IPR013149">
    <property type="entry name" value="ADH-like_C"/>
</dbReference>
<dbReference type="InterPro" id="IPR011032">
    <property type="entry name" value="GroES-like_sf"/>
</dbReference>
<evidence type="ECO:0000256" key="2">
    <source>
        <dbReference type="ARBA" id="ARBA00023002"/>
    </source>
</evidence>
<sequence length="321" mass="34324">MKKIEVQEFGGPEVMHIVDCDMPEVEGDEVLIKVMKASVNYADVKKRMGNSVGGGIPFTPGIDAMGIVVDKGHKVTSIEKGQRVIAFPVEGSYAEYVVAKESLTYGIPDGLDNRTAAACPTVGILSYILLADIARVRAGERVLIHAAAGGVGTTSIQLAKWMGAKDVIGVVSHKDKADVVLEAGADEVLLYNDFAEQINAQFGGVDVILDSVAGDISEKSMECLANYGRLVQFGNAGGRPGNIKTSDLHKSCRSVLGFSLGTTRLNRPESIRKAASEVLTLLDTNQLSLHISEEYPLEKASDAHAWLESRKSTGKLLLNIL</sequence>
<dbReference type="PANTHER" id="PTHR48106:SF13">
    <property type="entry name" value="QUINONE OXIDOREDUCTASE-RELATED"/>
    <property type="match status" value="1"/>
</dbReference>
<keyword evidence="5" id="KW-1185">Reference proteome</keyword>
<dbReference type="CDD" id="cd08241">
    <property type="entry name" value="QOR1"/>
    <property type="match status" value="1"/>
</dbReference>
<evidence type="ECO:0000256" key="1">
    <source>
        <dbReference type="ARBA" id="ARBA00022857"/>
    </source>
</evidence>
<dbReference type="Pfam" id="PF00107">
    <property type="entry name" value="ADH_zinc_N"/>
    <property type="match status" value="1"/>
</dbReference>
<evidence type="ECO:0000259" key="3">
    <source>
        <dbReference type="SMART" id="SM00829"/>
    </source>
</evidence>
<dbReference type="Pfam" id="PF08240">
    <property type="entry name" value="ADH_N"/>
    <property type="match status" value="1"/>
</dbReference>
<evidence type="ECO:0000313" key="4">
    <source>
        <dbReference type="EMBL" id="GGD20634.1"/>
    </source>
</evidence>
<dbReference type="InterPro" id="IPR013154">
    <property type="entry name" value="ADH-like_N"/>
</dbReference>
<keyword evidence="2" id="KW-0560">Oxidoreductase</keyword>
<dbReference type="InterPro" id="IPR036291">
    <property type="entry name" value="NAD(P)-bd_dom_sf"/>
</dbReference>
<gene>
    <name evidence="4" type="primary">qor</name>
    <name evidence="4" type="ORF">GCM10011389_30390</name>
</gene>
<protein>
    <submittedName>
        <fullName evidence="4">Quinone oxidoreductase</fullName>
    </submittedName>
</protein>
<dbReference type="Gene3D" id="3.40.50.720">
    <property type="entry name" value="NAD(P)-binding Rossmann-like Domain"/>
    <property type="match status" value="1"/>
</dbReference>
<feature type="domain" description="Enoyl reductase (ER)" evidence="3">
    <location>
        <begin position="10"/>
        <end position="318"/>
    </location>
</feature>
<accession>A0ABQ1QB58</accession>
<dbReference type="EMBL" id="BMIN01000015">
    <property type="protein sequence ID" value="GGD20634.1"/>
    <property type="molecule type" value="Genomic_DNA"/>
</dbReference>
<keyword evidence="1" id="KW-0521">NADP</keyword>
<reference evidence="5" key="1">
    <citation type="journal article" date="2019" name="Int. J. Syst. Evol. Microbiol.">
        <title>The Global Catalogue of Microorganisms (GCM) 10K type strain sequencing project: providing services to taxonomists for standard genome sequencing and annotation.</title>
        <authorList>
            <consortium name="The Broad Institute Genomics Platform"/>
            <consortium name="The Broad Institute Genome Sequencing Center for Infectious Disease"/>
            <person name="Wu L."/>
            <person name="Ma J."/>
        </authorList>
    </citation>
    <scope>NUCLEOTIDE SEQUENCE [LARGE SCALE GENOMIC DNA]</scope>
    <source>
        <strain evidence="5">CGMCC 1.15353</strain>
    </source>
</reference>
<dbReference type="InterPro" id="IPR002364">
    <property type="entry name" value="Quin_OxRdtase/zeta-crystal_CS"/>
</dbReference>
<dbReference type="RefSeq" id="WP_188655208.1">
    <property type="nucleotide sequence ID" value="NZ_BMIN01000015.1"/>
</dbReference>
<dbReference type="SMART" id="SM00829">
    <property type="entry name" value="PKS_ER"/>
    <property type="match status" value="1"/>
</dbReference>
<dbReference type="Proteomes" id="UP000642571">
    <property type="component" value="Unassembled WGS sequence"/>
</dbReference>
<dbReference type="InterPro" id="IPR020843">
    <property type="entry name" value="ER"/>
</dbReference>
<organism evidence="4 5">
    <name type="scientific">Pontibacillus salipaludis</name>
    <dbReference type="NCBI Taxonomy" id="1697394"/>
    <lineage>
        <taxon>Bacteria</taxon>
        <taxon>Bacillati</taxon>
        <taxon>Bacillota</taxon>
        <taxon>Bacilli</taxon>
        <taxon>Bacillales</taxon>
        <taxon>Bacillaceae</taxon>
        <taxon>Pontibacillus</taxon>
    </lineage>
</organism>
<name>A0ABQ1QB58_9BACI</name>
<evidence type="ECO:0000313" key="5">
    <source>
        <dbReference type="Proteomes" id="UP000642571"/>
    </source>
</evidence>
<proteinExistence type="predicted"/>
<dbReference type="SUPFAM" id="SSF50129">
    <property type="entry name" value="GroES-like"/>
    <property type="match status" value="1"/>
</dbReference>